<evidence type="ECO:0000256" key="8">
    <source>
        <dbReference type="ARBA" id="ARBA00022840"/>
    </source>
</evidence>
<dbReference type="NCBIfam" id="TIGR00595">
    <property type="entry name" value="priA"/>
    <property type="match status" value="1"/>
</dbReference>
<comment type="caution">
    <text evidence="14">The sequence shown here is derived from an EMBL/GenBank/DDBJ whole genome shotgun (WGS) entry which is preliminary data.</text>
</comment>
<keyword evidence="9 12" id="KW-0238">DNA-binding</keyword>
<dbReference type="AlphaFoldDB" id="A0A839SWL8"/>
<dbReference type="EMBL" id="JACHXA010000008">
    <property type="protein sequence ID" value="MBB3066439.1"/>
    <property type="molecule type" value="Genomic_DNA"/>
</dbReference>
<keyword evidence="4 12" id="KW-0547">Nucleotide-binding</keyword>
<feature type="binding site" evidence="12">
    <location>
        <position position="497"/>
    </location>
    <ligand>
        <name>Zn(2+)</name>
        <dbReference type="ChEBI" id="CHEBI:29105"/>
        <label>2</label>
    </ligand>
</feature>
<evidence type="ECO:0000256" key="10">
    <source>
        <dbReference type="ARBA" id="ARBA00023235"/>
    </source>
</evidence>
<keyword evidence="2 12" id="KW-0235">DNA replication</keyword>
<protein>
    <recommendedName>
        <fullName evidence="12">Replication restart protein PriA</fullName>
    </recommendedName>
    <alternativeName>
        <fullName evidence="12">ATP-dependent DNA helicase PriA</fullName>
        <ecNumber evidence="12">5.6.2.4</ecNumber>
    </alternativeName>
    <alternativeName>
        <fullName evidence="12">DNA 3'-5' helicase PriA</fullName>
    </alternativeName>
</protein>
<dbReference type="HAMAP" id="MF_00983">
    <property type="entry name" value="PriA"/>
    <property type="match status" value="1"/>
</dbReference>
<dbReference type="FunFam" id="3.40.50.300:FF:000489">
    <property type="entry name" value="Primosome assembly protein PriA"/>
    <property type="match status" value="1"/>
</dbReference>
<dbReference type="GO" id="GO:0016787">
    <property type="term" value="F:hydrolase activity"/>
    <property type="evidence" value="ECO:0007669"/>
    <property type="project" value="UniProtKB-KW"/>
</dbReference>
<evidence type="ECO:0000256" key="11">
    <source>
        <dbReference type="ARBA" id="ARBA00048988"/>
    </source>
</evidence>
<dbReference type="Proteomes" id="UP000581135">
    <property type="component" value="Unassembled WGS sequence"/>
</dbReference>
<dbReference type="InterPro" id="IPR041236">
    <property type="entry name" value="PriA_C"/>
</dbReference>
<dbReference type="GO" id="GO:0006270">
    <property type="term" value="P:DNA replication initiation"/>
    <property type="evidence" value="ECO:0007669"/>
    <property type="project" value="TreeGrafter"/>
</dbReference>
<evidence type="ECO:0000256" key="2">
    <source>
        <dbReference type="ARBA" id="ARBA00022705"/>
    </source>
</evidence>
<dbReference type="InterPro" id="IPR041222">
    <property type="entry name" value="PriA_3primeBD"/>
</dbReference>
<keyword evidence="8 12" id="KW-0067">ATP-binding</keyword>
<sequence length="761" mass="82650">MAGPHATFPTDSAGKFDDEALTLAAGSQRCRVLLPLPLAGPYDYLAPEGTALAPGDLVCVPLGRRESVGVVWDSSDQDDGEELPVERLKVVKSRIDLPPMTPDQRRFVDWVAAYTLTAPGAVLKMALSSAQALEPPPTRPVYRLVRPDIAQPSAGEVKLTPARRRVMAIAADGMARSAAELAREAAVGTGVVKGLAAAGLLERLEMPSRIEINAPDSARQGPVLSQAQGQAAAALRAMVDSKDFSVSLLDGVTGSGKTEVYMEAVAAALAAGRQVLVMLPEIALSVQVLERFEARFGAPPATWHSDMTQAQRRDTWRAVAYGEARVIVGARSALYLPFKELGLIVVDEEHEQAFKQEDGVAYHARDMAVVRASIGRFPAILVSATPSLESVFNVQQGRYAELRLPARHGGASLPDVEAVDLRRDKPERIPELGAGWLSPSLRQALAETLGRGEQALLFLNRRGYAPLTLCRACNHRLECPNCTALLVEHRLSDRLVCHHCGFTLRRPTNCPACGEADSLIAWGPGVERVAEEAAYLFPEARRSVLSSDTIYGPKAAAEFVRRVQEHEIDLLIGTQIVAKGHHFPQLTLVGVVDADLGLSGGDLRGVERTYQLLHQVSGRAGRESKPGRVLIQTHEPDHPVIEALVSGDRDRFFAAEAESRRDLMMPPFGRLAAVILSSGDLQAVEEVARALARAAPKAEGIQILGPSTPPLAALRGRHRRRFLVKTPRDQRPQSYLRDWLGRIKLPNRVRLQVDIDPYSFL</sequence>
<evidence type="ECO:0000313" key="14">
    <source>
        <dbReference type="EMBL" id="MBB3066439.1"/>
    </source>
</evidence>
<reference evidence="14 15" key="1">
    <citation type="submission" date="2020-08" db="EMBL/GenBank/DDBJ databases">
        <title>Genomic Encyclopedia of Type Strains, Phase III (KMG-III): the genomes of soil and plant-associated and newly described type strains.</title>
        <authorList>
            <person name="Whitman W."/>
        </authorList>
    </citation>
    <scope>NUCLEOTIDE SEQUENCE [LARGE SCALE GENOMIC DNA]</scope>
    <source>
        <strain evidence="14 15">CECT 8803</strain>
    </source>
</reference>
<dbReference type="RefSeq" id="WP_183417252.1">
    <property type="nucleotide sequence ID" value="NZ_JACHXA010000008.1"/>
</dbReference>
<keyword evidence="15" id="KW-1185">Reference proteome</keyword>
<dbReference type="GO" id="GO:0005524">
    <property type="term" value="F:ATP binding"/>
    <property type="evidence" value="ECO:0007669"/>
    <property type="project" value="UniProtKB-UniRule"/>
</dbReference>
<name>A0A839SWL8_9PROT</name>
<comment type="catalytic activity">
    <reaction evidence="12">
        <text>Couples ATP hydrolysis with the unwinding of duplex DNA by translocating in the 3'-5' direction.</text>
        <dbReference type="EC" id="5.6.2.4"/>
    </reaction>
</comment>
<gene>
    <name evidence="12" type="primary">priA</name>
    <name evidence="14" type="ORF">FHR98_002745</name>
</gene>
<feature type="binding site" evidence="12">
    <location>
        <position position="500"/>
    </location>
    <ligand>
        <name>Zn(2+)</name>
        <dbReference type="ChEBI" id="CHEBI:29105"/>
        <label>2</label>
    </ligand>
</feature>
<dbReference type="EC" id="5.6.2.4" evidence="12"/>
<evidence type="ECO:0000256" key="12">
    <source>
        <dbReference type="HAMAP-Rule" id="MF_00983"/>
    </source>
</evidence>
<dbReference type="SMART" id="SM00487">
    <property type="entry name" value="DEXDc"/>
    <property type="match status" value="1"/>
</dbReference>
<feature type="binding site" evidence="12">
    <location>
        <position position="482"/>
    </location>
    <ligand>
        <name>Zn(2+)</name>
        <dbReference type="ChEBI" id="CHEBI:29105"/>
        <label>2</label>
    </ligand>
</feature>
<dbReference type="GO" id="GO:0006310">
    <property type="term" value="P:DNA recombination"/>
    <property type="evidence" value="ECO:0007669"/>
    <property type="project" value="InterPro"/>
</dbReference>
<dbReference type="InterPro" id="IPR001650">
    <property type="entry name" value="Helicase_C-like"/>
</dbReference>
<dbReference type="GO" id="GO:0006269">
    <property type="term" value="P:DNA replication, synthesis of primer"/>
    <property type="evidence" value="ECO:0007669"/>
    <property type="project" value="UniProtKB-KW"/>
</dbReference>
<dbReference type="CDD" id="cd17929">
    <property type="entry name" value="DEXHc_priA"/>
    <property type="match status" value="1"/>
</dbReference>
<dbReference type="GO" id="GO:0008270">
    <property type="term" value="F:zinc ion binding"/>
    <property type="evidence" value="ECO:0007669"/>
    <property type="project" value="UniProtKB-UniRule"/>
</dbReference>
<dbReference type="Pfam" id="PF00270">
    <property type="entry name" value="DEAD"/>
    <property type="match status" value="1"/>
</dbReference>
<dbReference type="InterPro" id="IPR040498">
    <property type="entry name" value="PriA_CRR"/>
</dbReference>
<feature type="binding site" evidence="12">
    <location>
        <position position="470"/>
    </location>
    <ligand>
        <name>Zn(2+)</name>
        <dbReference type="ChEBI" id="CHEBI:29105"/>
        <label>1</label>
    </ligand>
</feature>
<dbReference type="InterPro" id="IPR014001">
    <property type="entry name" value="Helicase_ATP-bd"/>
</dbReference>
<dbReference type="InterPro" id="IPR042115">
    <property type="entry name" value="PriA_3primeBD_sf"/>
</dbReference>
<dbReference type="GO" id="GO:0006302">
    <property type="term" value="P:double-strand break repair"/>
    <property type="evidence" value="ECO:0007669"/>
    <property type="project" value="InterPro"/>
</dbReference>
<dbReference type="GO" id="GO:1990077">
    <property type="term" value="C:primosome complex"/>
    <property type="evidence" value="ECO:0007669"/>
    <property type="project" value="UniProtKB-UniRule"/>
</dbReference>
<keyword evidence="6 12" id="KW-0347">Helicase</keyword>
<evidence type="ECO:0000256" key="9">
    <source>
        <dbReference type="ARBA" id="ARBA00023125"/>
    </source>
</evidence>
<evidence type="ECO:0000259" key="13">
    <source>
        <dbReference type="PROSITE" id="PS51192"/>
    </source>
</evidence>
<keyword evidence="1 12" id="KW-0639">Primosome</keyword>
<dbReference type="SUPFAM" id="SSF52540">
    <property type="entry name" value="P-loop containing nucleoside triphosphate hydrolases"/>
    <property type="match status" value="2"/>
</dbReference>
<accession>A0A839SWL8</accession>
<dbReference type="SMART" id="SM00490">
    <property type="entry name" value="HELICc"/>
    <property type="match status" value="1"/>
</dbReference>
<feature type="binding site" evidence="12">
    <location>
        <position position="479"/>
    </location>
    <ligand>
        <name>Zn(2+)</name>
        <dbReference type="ChEBI" id="CHEBI:29105"/>
        <label>2</label>
    </ligand>
</feature>
<dbReference type="InterPro" id="IPR005259">
    <property type="entry name" value="PriA"/>
</dbReference>
<feature type="binding site" evidence="12">
    <location>
        <position position="510"/>
    </location>
    <ligand>
        <name>Zn(2+)</name>
        <dbReference type="ChEBI" id="CHEBI:29105"/>
        <label>1</label>
    </ligand>
</feature>
<comment type="subunit">
    <text evidence="12">Component of the replication restart primosome.</text>
</comment>
<keyword evidence="3 12" id="KW-0479">Metal-binding</keyword>
<feature type="binding site" evidence="12">
    <location>
        <position position="473"/>
    </location>
    <ligand>
        <name>Zn(2+)</name>
        <dbReference type="ChEBI" id="CHEBI:29105"/>
        <label>1</label>
    </ligand>
</feature>
<comment type="catalytic activity">
    <reaction evidence="11 12">
        <text>ATP + H2O = ADP + phosphate + H(+)</text>
        <dbReference type="Rhea" id="RHEA:13065"/>
        <dbReference type="ChEBI" id="CHEBI:15377"/>
        <dbReference type="ChEBI" id="CHEBI:15378"/>
        <dbReference type="ChEBI" id="CHEBI:30616"/>
        <dbReference type="ChEBI" id="CHEBI:43474"/>
        <dbReference type="ChEBI" id="CHEBI:456216"/>
        <dbReference type="EC" id="5.6.2.4"/>
    </reaction>
</comment>
<keyword evidence="7 12" id="KW-0862">Zinc</keyword>
<evidence type="ECO:0000256" key="7">
    <source>
        <dbReference type="ARBA" id="ARBA00022833"/>
    </source>
</evidence>
<dbReference type="Gene3D" id="3.40.50.300">
    <property type="entry name" value="P-loop containing nucleotide triphosphate hydrolases"/>
    <property type="match status" value="2"/>
</dbReference>
<dbReference type="InterPro" id="IPR027417">
    <property type="entry name" value="P-loop_NTPase"/>
</dbReference>
<dbReference type="Pfam" id="PF18319">
    <property type="entry name" value="Zn_ribbon_PriA"/>
    <property type="match status" value="1"/>
</dbReference>
<dbReference type="NCBIfam" id="NF004070">
    <property type="entry name" value="PRK05580.2-2"/>
    <property type="match status" value="1"/>
</dbReference>
<evidence type="ECO:0000256" key="5">
    <source>
        <dbReference type="ARBA" id="ARBA00022801"/>
    </source>
</evidence>
<evidence type="ECO:0000256" key="4">
    <source>
        <dbReference type="ARBA" id="ARBA00022741"/>
    </source>
</evidence>
<dbReference type="InterPro" id="IPR011545">
    <property type="entry name" value="DEAD/DEAH_box_helicase_dom"/>
</dbReference>
<dbReference type="Pfam" id="PF17764">
    <property type="entry name" value="PriA_3primeBD"/>
    <property type="match status" value="1"/>
</dbReference>
<dbReference type="Pfam" id="PF18074">
    <property type="entry name" value="PriA_C"/>
    <property type="match status" value="1"/>
</dbReference>
<feature type="domain" description="Helicase ATP-binding" evidence="13">
    <location>
        <begin position="238"/>
        <end position="404"/>
    </location>
</feature>
<comment type="cofactor">
    <cofactor evidence="12">
        <name>Zn(2+)</name>
        <dbReference type="ChEBI" id="CHEBI:29105"/>
    </cofactor>
    <text evidence="12">Binds 2 zinc ions per subunit.</text>
</comment>
<keyword evidence="5 12" id="KW-0378">Hydrolase</keyword>
<dbReference type="Gene3D" id="3.40.1440.60">
    <property type="entry name" value="PriA, 3(prime) DNA-binding domain"/>
    <property type="match status" value="1"/>
</dbReference>
<comment type="similarity">
    <text evidence="12">Belongs to the helicase family. PriA subfamily.</text>
</comment>
<dbReference type="GO" id="GO:0043138">
    <property type="term" value="F:3'-5' DNA helicase activity"/>
    <property type="evidence" value="ECO:0007669"/>
    <property type="project" value="UniProtKB-EC"/>
</dbReference>
<comment type="function">
    <text evidence="12">Initiates the restart of stalled replication forks, which reloads the replicative helicase on sites other than the origin of replication. Recognizes and binds to abandoned replication forks and remodels them to uncover a helicase loading site. Promotes assembly of the primosome at these replication forks.</text>
</comment>
<proteinExistence type="inferred from homology"/>
<organism evidence="14 15">
    <name type="scientific">Limibacillus halophilus</name>
    <dbReference type="NCBI Taxonomy" id="1579333"/>
    <lineage>
        <taxon>Bacteria</taxon>
        <taxon>Pseudomonadati</taxon>
        <taxon>Pseudomonadota</taxon>
        <taxon>Alphaproteobacteria</taxon>
        <taxon>Rhodospirillales</taxon>
        <taxon>Rhodovibrionaceae</taxon>
        <taxon>Limibacillus</taxon>
    </lineage>
</organism>
<dbReference type="PANTHER" id="PTHR30580">
    <property type="entry name" value="PRIMOSOMAL PROTEIN N"/>
    <property type="match status" value="1"/>
</dbReference>
<dbReference type="GO" id="GO:0003677">
    <property type="term" value="F:DNA binding"/>
    <property type="evidence" value="ECO:0007669"/>
    <property type="project" value="UniProtKB-UniRule"/>
</dbReference>
<evidence type="ECO:0000256" key="1">
    <source>
        <dbReference type="ARBA" id="ARBA00022515"/>
    </source>
</evidence>
<evidence type="ECO:0000256" key="6">
    <source>
        <dbReference type="ARBA" id="ARBA00022806"/>
    </source>
</evidence>
<evidence type="ECO:0000313" key="15">
    <source>
        <dbReference type="Proteomes" id="UP000581135"/>
    </source>
</evidence>
<dbReference type="PROSITE" id="PS51192">
    <property type="entry name" value="HELICASE_ATP_BIND_1"/>
    <property type="match status" value="1"/>
</dbReference>
<evidence type="ECO:0000256" key="3">
    <source>
        <dbReference type="ARBA" id="ARBA00022723"/>
    </source>
</evidence>
<keyword evidence="10 12" id="KW-0413">Isomerase</keyword>
<feature type="binding site" evidence="12">
    <location>
        <position position="513"/>
    </location>
    <ligand>
        <name>Zn(2+)</name>
        <dbReference type="ChEBI" id="CHEBI:29105"/>
        <label>1</label>
    </ligand>
</feature>
<dbReference type="PANTHER" id="PTHR30580:SF0">
    <property type="entry name" value="PRIMOSOMAL PROTEIN N"/>
    <property type="match status" value="1"/>
</dbReference>